<name>A0ACC0ERJ2_9BASI</name>
<reference evidence="1 2" key="3">
    <citation type="journal article" date="2022" name="Microbiol. Spectr.">
        <title>Folding features and dynamics of 3D genome architecture in plant fungal pathogens.</title>
        <authorList>
            <person name="Xia C."/>
        </authorList>
    </citation>
    <scope>NUCLEOTIDE SEQUENCE [LARGE SCALE GENOMIC DNA]</scope>
    <source>
        <strain evidence="1 2">93-210</strain>
    </source>
</reference>
<protein>
    <submittedName>
        <fullName evidence="1">Uncharacterized protein</fullName>
    </submittedName>
</protein>
<sequence length="663" mass="73423">MSTRRNTAANELVPQTNPEAIIRQANAEKRRIKASVEQHLLDLATGAIKPTSDTFDPDFLTSKYLLTDTSNPPTNRPETAWPATSSSSSTNITRHPTPPQPTFNSQDPPSPMSDSNPKEDGKLPSEPESNAPPSMEDFLKALLATQQATMAQAQADREEYNRRLARQDTDAANRLAKSASRITRLEEAMIGMAIKPQTPERQSQPPSDDVNLRTFRMADGPAYTGPYQEVEPFLLWLNSLDMFFRSKDITNERTMIILTGGFIKEANLLGFFATDSKRLLDGTWATFRIELMATALLARWQTVIQKQFHFFKITTSESFPQFVARGRSLQLMLNFERATVTDRDLAESITFGLPEAVKSDIYKLRLLEEAPFVFSEFVARATDSYNTTSPPHQRPRGTGATSSTQHDTPFLPQDDYVWRIHSYLDSIGKCHYCKQHCGSAHGTCPGPVDRLRVPIPPSFVAPPKPTNYVAPTAWTKTQAASGKAPPPHLPAGRQTSRPAGVAGISDEEMWPEYDHISEVALDAIDAQATICETLALDKICAADDKALLAEFGDLSFPPTVLANEERRFPEDTAGTDRAGLSETLQLLPKCLQSDIAPEYTGTLKKALNNIGVEFAPVTPYSPEQNGEAKHGDRTIGDMARTMLHESKMPRILELRLPGSFIHP</sequence>
<evidence type="ECO:0000313" key="1">
    <source>
        <dbReference type="EMBL" id="KAI7958641.1"/>
    </source>
</evidence>
<dbReference type="Proteomes" id="UP001060170">
    <property type="component" value="Chromosome 3"/>
</dbReference>
<reference evidence="2" key="2">
    <citation type="journal article" date="2018" name="Mol. Plant Microbe Interact.">
        <title>Genome sequence resources for the wheat stripe rust pathogen (Puccinia striiformis f. sp. tritici) and the barley stripe rust pathogen (Puccinia striiformis f. sp. hordei).</title>
        <authorList>
            <person name="Xia C."/>
            <person name="Wang M."/>
            <person name="Yin C."/>
            <person name="Cornejo O.E."/>
            <person name="Hulbert S.H."/>
            <person name="Chen X."/>
        </authorList>
    </citation>
    <scope>NUCLEOTIDE SEQUENCE [LARGE SCALE GENOMIC DNA]</scope>
    <source>
        <strain evidence="2">93-210</strain>
    </source>
</reference>
<comment type="caution">
    <text evidence="1">The sequence shown here is derived from an EMBL/GenBank/DDBJ whole genome shotgun (WGS) entry which is preliminary data.</text>
</comment>
<proteinExistence type="predicted"/>
<reference evidence="2" key="1">
    <citation type="journal article" date="2018" name="BMC Genomics">
        <title>Genomic insights into host adaptation between the wheat stripe rust pathogen (Puccinia striiformis f. sp. tritici) and the barley stripe rust pathogen (Puccinia striiformis f. sp. hordei).</title>
        <authorList>
            <person name="Xia C."/>
            <person name="Wang M."/>
            <person name="Yin C."/>
            <person name="Cornejo O.E."/>
            <person name="Hulbert S.H."/>
            <person name="Chen X."/>
        </authorList>
    </citation>
    <scope>NUCLEOTIDE SEQUENCE [LARGE SCALE GENOMIC DNA]</scope>
    <source>
        <strain evidence="2">93-210</strain>
    </source>
</reference>
<gene>
    <name evidence="1" type="ORF">MJO28_002432</name>
</gene>
<organism evidence="1 2">
    <name type="scientific">Puccinia striiformis f. sp. tritici</name>
    <dbReference type="NCBI Taxonomy" id="168172"/>
    <lineage>
        <taxon>Eukaryota</taxon>
        <taxon>Fungi</taxon>
        <taxon>Dikarya</taxon>
        <taxon>Basidiomycota</taxon>
        <taxon>Pucciniomycotina</taxon>
        <taxon>Pucciniomycetes</taxon>
        <taxon>Pucciniales</taxon>
        <taxon>Pucciniaceae</taxon>
        <taxon>Puccinia</taxon>
    </lineage>
</organism>
<keyword evidence="2" id="KW-1185">Reference proteome</keyword>
<dbReference type="EMBL" id="CM045867">
    <property type="protein sequence ID" value="KAI7958641.1"/>
    <property type="molecule type" value="Genomic_DNA"/>
</dbReference>
<accession>A0ACC0ERJ2</accession>
<evidence type="ECO:0000313" key="2">
    <source>
        <dbReference type="Proteomes" id="UP001060170"/>
    </source>
</evidence>